<evidence type="ECO:0000256" key="1">
    <source>
        <dbReference type="SAM" id="Phobius"/>
    </source>
</evidence>
<feature type="transmembrane region" description="Helical" evidence="1">
    <location>
        <begin position="56"/>
        <end position="77"/>
    </location>
</feature>
<gene>
    <name evidence="3" type="primary">LOC127749864</name>
</gene>
<organism evidence="2 3">
    <name type="scientific">Frankliniella occidentalis</name>
    <name type="common">Western flower thrips</name>
    <name type="synonym">Euthrips occidentalis</name>
    <dbReference type="NCBI Taxonomy" id="133901"/>
    <lineage>
        <taxon>Eukaryota</taxon>
        <taxon>Metazoa</taxon>
        <taxon>Ecdysozoa</taxon>
        <taxon>Arthropoda</taxon>
        <taxon>Hexapoda</taxon>
        <taxon>Insecta</taxon>
        <taxon>Pterygota</taxon>
        <taxon>Neoptera</taxon>
        <taxon>Paraneoptera</taxon>
        <taxon>Thysanoptera</taxon>
        <taxon>Terebrantia</taxon>
        <taxon>Thripoidea</taxon>
        <taxon>Thripidae</taxon>
        <taxon>Frankliniella</taxon>
    </lineage>
</organism>
<proteinExistence type="predicted"/>
<dbReference type="AlphaFoldDB" id="A0A9C6UDN2"/>
<keyword evidence="1" id="KW-1133">Transmembrane helix</keyword>
<dbReference type="GeneID" id="127749864"/>
<evidence type="ECO:0000313" key="2">
    <source>
        <dbReference type="Proteomes" id="UP000504606"/>
    </source>
</evidence>
<accession>A0A9C6UDN2</accession>
<protein>
    <submittedName>
        <fullName evidence="3">Uncharacterized protein LOC127749864</fullName>
    </submittedName>
</protein>
<reference evidence="3" key="1">
    <citation type="submission" date="2025-08" db="UniProtKB">
        <authorList>
            <consortium name="RefSeq"/>
        </authorList>
    </citation>
    <scope>IDENTIFICATION</scope>
    <source>
        <tissue evidence="3">Whole organism</tissue>
    </source>
</reference>
<dbReference type="Proteomes" id="UP000504606">
    <property type="component" value="Unplaced"/>
</dbReference>
<keyword evidence="1" id="KW-0472">Membrane</keyword>
<dbReference type="RefSeq" id="XP_052125728.1">
    <property type="nucleotide sequence ID" value="XM_052269768.1"/>
</dbReference>
<keyword evidence="1" id="KW-0812">Transmembrane</keyword>
<sequence>MTPEAVRDLVLAHERLRRLTLDLTDFFATNLTHLLVCPFCNSLVATVELVSAGNAVSVHTIGLLLPVVVIFLQLSYFSQELSDASLALQWSAFRLATGGGVALAEVRALRLVMLAAGRQPALSCKGLGRLSLEAARLAFRQFYSTVNVLRSRD</sequence>
<evidence type="ECO:0000313" key="3">
    <source>
        <dbReference type="RefSeq" id="XP_052125728.1"/>
    </source>
</evidence>
<keyword evidence="2" id="KW-1185">Reference proteome</keyword>
<dbReference type="KEGG" id="foc:127749864"/>
<name>A0A9C6UDN2_FRAOC</name>